<keyword evidence="2" id="KW-1185">Reference proteome</keyword>
<dbReference type="Proteomes" id="UP001341840">
    <property type="component" value="Unassembled WGS sequence"/>
</dbReference>
<evidence type="ECO:0000313" key="2">
    <source>
        <dbReference type="Proteomes" id="UP001341840"/>
    </source>
</evidence>
<evidence type="ECO:0008006" key="3">
    <source>
        <dbReference type="Google" id="ProtNLM"/>
    </source>
</evidence>
<name>A0ABU6Y1P4_9FABA</name>
<dbReference type="EMBL" id="JASCZI010241662">
    <property type="protein sequence ID" value="MED6203902.1"/>
    <property type="molecule type" value="Genomic_DNA"/>
</dbReference>
<proteinExistence type="predicted"/>
<gene>
    <name evidence="1" type="ORF">PIB30_003639</name>
</gene>
<organism evidence="1 2">
    <name type="scientific">Stylosanthes scabra</name>
    <dbReference type="NCBI Taxonomy" id="79078"/>
    <lineage>
        <taxon>Eukaryota</taxon>
        <taxon>Viridiplantae</taxon>
        <taxon>Streptophyta</taxon>
        <taxon>Embryophyta</taxon>
        <taxon>Tracheophyta</taxon>
        <taxon>Spermatophyta</taxon>
        <taxon>Magnoliopsida</taxon>
        <taxon>eudicotyledons</taxon>
        <taxon>Gunneridae</taxon>
        <taxon>Pentapetalae</taxon>
        <taxon>rosids</taxon>
        <taxon>fabids</taxon>
        <taxon>Fabales</taxon>
        <taxon>Fabaceae</taxon>
        <taxon>Papilionoideae</taxon>
        <taxon>50 kb inversion clade</taxon>
        <taxon>dalbergioids sensu lato</taxon>
        <taxon>Dalbergieae</taxon>
        <taxon>Pterocarpus clade</taxon>
        <taxon>Stylosanthes</taxon>
    </lineage>
</organism>
<accession>A0ABU6Y1P4</accession>
<sequence>MGWHSILKRLSIIDRLATVISLINKEIMDKRMWSDEETEAIVGFMEEFVVDGAHLDCRQFRADMLACSGFGWNEEKQCVEVDNKDVLEAWMKFQVGPSPLSQRSRESTKL</sequence>
<evidence type="ECO:0000313" key="1">
    <source>
        <dbReference type="EMBL" id="MED6203902.1"/>
    </source>
</evidence>
<protein>
    <recommendedName>
        <fullName evidence="3">Myb/SANT-like domain-containing protein</fullName>
    </recommendedName>
</protein>
<reference evidence="1 2" key="1">
    <citation type="journal article" date="2023" name="Plants (Basel)">
        <title>Bridging the Gap: Combining Genomics and Transcriptomics Approaches to Understand Stylosanthes scabra, an Orphan Legume from the Brazilian Caatinga.</title>
        <authorList>
            <person name="Ferreira-Neto J.R.C."/>
            <person name="da Silva M.D."/>
            <person name="Binneck E."/>
            <person name="de Melo N.F."/>
            <person name="da Silva R.H."/>
            <person name="de Melo A.L.T.M."/>
            <person name="Pandolfi V."/>
            <person name="Bustamante F.O."/>
            <person name="Brasileiro-Vidal A.C."/>
            <person name="Benko-Iseppon A.M."/>
        </authorList>
    </citation>
    <scope>NUCLEOTIDE SEQUENCE [LARGE SCALE GENOMIC DNA]</scope>
    <source>
        <tissue evidence="1">Leaves</tissue>
    </source>
</reference>
<comment type="caution">
    <text evidence="1">The sequence shown here is derived from an EMBL/GenBank/DDBJ whole genome shotgun (WGS) entry which is preliminary data.</text>
</comment>